<dbReference type="AlphaFoldDB" id="A0A2G9FXQ6"/>
<organism evidence="1 2">
    <name type="scientific">Handroanthus impetiginosus</name>
    <dbReference type="NCBI Taxonomy" id="429701"/>
    <lineage>
        <taxon>Eukaryota</taxon>
        <taxon>Viridiplantae</taxon>
        <taxon>Streptophyta</taxon>
        <taxon>Embryophyta</taxon>
        <taxon>Tracheophyta</taxon>
        <taxon>Spermatophyta</taxon>
        <taxon>Magnoliopsida</taxon>
        <taxon>eudicotyledons</taxon>
        <taxon>Gunneridae</taxon>
        <taxon>Pentapetalae</taxon>
        <taxon>asterids</taxon>
        <taxon>lamiids</taxon>
        <taxon>Lamiales</taxon>
        <taxon>Bignoniaceae</taxon>
        <taxon>Crescentiina</taxon>
        <taxon>Tabebuia alliance</taxon>
        <taxon>Handroanthus</taxon>
    </lineage>
</organism>
<keyword evidence="2" id="KW-1185">Reference proteome</keyword>
<sequence>MHIFMYHLLKIRYVIFRDVMPLQLTNNLLFFRKMIHLHPRQLENKHVGQQEMANLIILLDWRLFSISLGNYRAL</sequence>
<reference evidence="2" key="1">
    <citation type="journal article" date="2018" name="Gigascience">
        <title>Genome assembly of the Pink Ipe (Handroanthus impetiginosus, Bignoniaceae), a highly valued, ecologically keystone Neotropical timber forest tree.</title>
        <authorList>
            <person name="Silva-Junior O.B."/>
            <person name="Grattapaglia D."/>
            <person name="Novaes E."/>
            <person name="Collevatti R.G."/>
        </authorList>
    </citation>
    <scope>NUCLEOTIDE SEQUENCE [LARGE SCALE GENOMIC DNA]</scope>
    <source>
        <strain evidence="2">cv. UFG-1</strain>
    </source>
</reference>
<protein>
    <submittedName>
        <fullName evidence="1">Uncharacterized protein</fullName>
    </submittedName>
</protein>
<proteinExistence type="predicted"/>
<dbReference type="EMBL" id="NKXS01009062">
    <property type="protein sequence ID" value="PIM97838.1"/>
    <property type="molecule type" value="Genomic_DNA"/>
</dbReference>
<evidence type="ECO:0000313" key="2">
    <source>
        <dbReference type="Proteomes" id="UP000231279"/>
    </source>
</evidence>
<evidence type="ECO:0000313" key="1">
    <source>
        <dbReference type="EMBL" id="PIM97838.1"/>
    </source>
</evidence>
<comment type="caution">
    <text evidence="1">The sequence shown here is derived from an EMBL/GenBank/DDBJ whole genome shotgun (WGS) entry which is preliminary data.</text>
</comment>
<accession>A0A2G9FXQ6</accession>
<name>A0A2G9FXQ6_9LAMI</name>
<dbReference type="Proteomes" id="UP000231279">
    <property type="component" value="Unassembled WGS sequence"/>
</dbReference>
<gene>
    <name evidence="1" type="ORF">CDL12_29689</name>
</gene>